<dbReference type="EMBL" id="MVGC01000309">
    <property type="protein sequence ID" value="RJE20414.1"/>
    <property type="molecule type" value="Genomic_DNA"/>
</dbReference>
<evidence type="ECO:0000313" key="1">
    <source>
        <dbReference type="EMBL" id="RJE20414.1"/>
    </source>
</evidence>
<keyword evidence="2" id="KW-1185">Reference proteome</keyword>
<comment type="caution">
    <text evidence="1">The sequence shown here is derived from an EMBL/GenBank/DDBJ whole genome shotgun (WGS) entry which is preliminary data.</text>
</comment>
<gene>
    <name evidence="1" type="ORF">PHISCL_07246</name>
</gene>
<sequence>MAPPNEQLTVQATLPDDKMEIPKAMDQAASYLAQASNYPPMSLEAEKKLVRKMDWILVPMLLVTATLGAVDKVAMGTAAIYGLRDGQ</sequence>
<dbReference type="OrthoDB" id="6730379at2759"/>
<name>A0A3A2ZM30_9EURO</name>
<organism evidence="1 2">
    <name type="scientific">Aspergillus sclerotialis</name>
    <dbReference type="NCBI Taxonomy" id="2070753"/>
    <lineage>
        <taxon>Eukaryota</taxon>
        <taxon>Fungi</taxon>
        <taxon>Dikarya</taxon>
        <taxon>Ascomycota</taxon>
        <taxon>Pezizomycotina</taxon>
        <taxon>Eurotiomycetes</taxon>
        <taxon>Eurotiomycetidae</taxon>
        <taxon>Eurotiales</taxon>
        <taxon>Aspergillaceae</taxon>
        <taxon>Aspergillus</taxon>
        <taxon>Aspergillus subgen. Polypaecilum</taxon>
    </lineage>
</organism>
<dbReference type="Proteomes" id="UP000266188">
    <property type="component" value="Unassembled WGS sequence"/>
</dbReference>
<reference evidence="2" key="1">
    <citation type="submission" date="2017-02" db="EMBL/GenBank/DDBJ databases">
        <authorList>
            <person name="Tafer H."/>
            <person name="Lopandic K."/>
        </authorList>
    </citation>
    <scope>NUCLEOTIDE SEQUENCE [LARGE SCALE GENOMIC DNA]</scope>
    <source>
        <strain evidence="2">CBS 366.77</strain>
    </source>
</reference>
<proteinExistence type="predicted"/>
<evidence type="ECO:0000313" key="2">
    <source>
        <dbReference type="Proteomes" id="UP000266188"/>
    </source>
</evidence>
<accession>A0A3A2ZM30</accession>
<dbReference type="AlphaFoldDB" id="A0A3A2ZM30"/>
<protein>
    <submittedName>
        <fullName evidence="1">Major Facilitator Superfamily</fullName>
    </submittedName>
</protein>